<dbReference type="eggNOG" id="COG0237">
    <property type="taxonomic scope" value="Bacteria"/>
</dbReference>
<dbReference type="Proteomes" id="UP000003806">
    <property type="component" value="Chromosome"/>
</dbReference>
<feature type="binding site" evidence="3">
    <location>
        <begin position="11"/>
        <end position="16"/>
    </location>
    <ligand>
        <name>ATP</name>
        <dbReference type="ChEBI" id="CHEBI:30616"/>
    </ligand>
</feature>
<dbReference type="InterPro" id="IPR027417">
    <property type="entry name" value="P-loop_NTPase"/>
</dbReference>
<dbReference type="Gene3D" id="3.40.50.300">
    <property type="entry name" value="P-loop containing nucleotide triphosphate hydrolases"/>
    <property type="match status" value="1"/>
</dbReference>
<keyword evidence="2 3" id="KW-0067">ATP-binding</keyword>
<dbReference type="GO" id="GO:0005524">
    <property type="term" value="F:ATP binding"/>
    <property type="evidence" value="ECO:0007669"/>
    <property type="project" value="UniProtKB-UniRule"/>
</dbReference>
<dbReference type="InterPro" id="IPR001977">
    <property type="entry name" value="Depp_CoAkinase"/>
</dbReference>
<comment type="function">
    <text evidence="3">Catalyzes the phosphorylation of the 3'-hydroxyl group of dephosphocoenzyme A to form coenzyme A.</text>
</comment>
<evidence type="ECO:0000313" key="6">
    <source>
        <dbReference type="Proteomes" id="UP000003806"/>
    </source>
</evidence>
<evidence type="ECO:0000256" key="1">
    <source>
        <dbReference type="ARBA" id="ARBA00022741"/>
    </source>
</evidence>
<keyword evidence="6" id="KW-1185">Reference proteome</keyword>
<evidence type="ECO:0000313" key="5">
    <source>
        <dbReference type="EMBL" id="EHM13756.1"/>
    </source>
</evidence>
<keyword evidence="3" id="KW-0808">Transferase</keyword>
<keyword evidence="1 3" id="KW-0547">Nucleotide-binding</keyword>
<dbReference type="PANTHER" id="PTHR10695:SF46">
    <property type="entry name" value="BIFUNCTIONAL COENZYME A SYNTHASE-RELATED"/>
    <property type="match status" value="1"/>
</dbReference>
<dbReference type="HAMAP" id="MF_00376">
    <property type="entry name" value="Dephospho_CoA_kinase"/>
    <property type="match status" value="1"/>
</dbReference>
<keyword evidence="3" id="KW-0173">Coenzyme A biosynthesis</keyword>
<evidence type="ECO:0000256" key="2">
    <source>
        <dbReference type="ARBA" id="ARBA00022840"/>
    </source>
</evidence>
<dbReference type="PANTHER" id="PTHR10695">
    <property type="entry name" value="DEPHOSPHO-COA KINASE-RELATED"/>
    <property type="match status" value="1"/>
</dbReference>
<comment type="pathway">
    <text evidence="3">Cofactor biosynthesis; coenzyme A biosynthesis; CoA from (R)-pantothenate: step 5/5.</text>
</comment>
<dbReference type="HOGENOM" id="CLU_057180_1_1_0"/>
<comment type="similarity">
    <text evidence="3">Belongs to the CoaE family.</text>
</comment>
<dbReference type="SUPFAM" id="SSF52540">
    <property type="entry name" value="P-loop containing nucleoside triphosphate hydrolases"/>
    <property type="match status" value="1"/>
</dbReference>
<dbReference type="CDD" id="cd02022">
    <property type="entry name" value="DPCK"/>
    <property type="match status" value="1"/>
</dbReference>
<sequence length="272" mass="29848">MLAIGLTGQVGAGKSTALAWFGGRGAATLSADRIADRVWEREEILERARRLWGSNVVSNGRLDRAALARRAFASPDEQAKLCGLIHPPVRAEIERSLPANGIAVVEIPLLFESGLPWWCQGVIYVAAPLTRRGERNAGRGLDEAELSRREAFFSPDGDRKSKSDWVVVNDGSLEELHGKLECLWDELRLLDGLMAVGWQGSECEAKELEAAGQIARWSCSGGECRAFSLDRHIGRLSGKLAGLWSSKNFCMSCRARKALVFELSARTGQERE</sequence>
<evidence type="ECO:0000256" key="3">
    <source>
        <dbReference type="HAMAP-Rule" id="MF_00376"/>
    </source>
</evidence>
<dbReference type="GO" id="GO:0015937">
    <property type="term" value="P:coenzyme A biosynthetic process"/>
    <property type="evidence" value="ECO:0007669"/>
    <property type="project" value="UniProtKB-UniRule"/>
</dbReference>
<dbReference type="GO" id="GO:0004140">
    <property type="term" value="F:dephospho-CoA kinase activity"/>
    <property type="evidence" value="ECO:0007669"/>
    <property type="project" value="UniProtKB-UniRule"/>
</dbReference>
<dbReference type="Pfam" id="PF01121">
    <property type="entry name" value="CoaE"/>
    <property type="match status" value="1"/>
</dbReference>
<proteinExistence type="inferred from homology"/>
<dbReference type="PROSITE" id="PS51219">
    <property type="entry name" value="DPCK"/>
    <property type="match status" value="1"/>
</dbReference>
<dbReference type="EC" id="2.7.1.24" evidence="3 4"/>
<name>H0UIL1_9BACT</name>
<dbReference type="EMBL" id="CM001376">
    <property type="protein sequence ID" value="EHM13756.1"/>
    <property type="molecule type" value="Genomic_DNA"/>
</dbReference>
<comment type="catalytic activity">
    <reaction evidence="3">
        <text>3'-dephospho-CoA + ATP = ADP + CoA + H(+)</text>
        <dbReference type="Rhea" id="RHEA:18245"/>
        <dbReference type="ChEBI" id="CHEBI:15378"/>
        <dbReference type="ChEBI" id="CHEBI:30616"/>
        <dbReference type="ChEBI" id="CHEBI:57287"/>
        <dbReference type="ChEBI" id="CHEBI:57328"/>
        <dbReference type="ChEBI" id="CHEBI:456216"/>
        <dbReference type="EC" id="2.7.1.24"/>
    </reaction>
</comment>
<dbReference type="UniPathway" id="UPA00241">
    <property type="reaction ID" value="UER00356"/>
</dbReference>
<dbReference type="RefSeq" id="WP_008523313.1">
    <property type="nucleotide sequence ID" value="NZ_CM001376.1"/>
</dbReference>
<accession>H0UIL1</accession>
<reference evidence="5 6" key="1">
    <citation type="submission" date="2011-11" db="EMBL/GenBank/DDBJ databases">
        <title>The Noncontiguous Finished genome of Jonquetella anthropi DSM 22815.</title>
        <authorList>
            <consortium name="US DOE Joint Genome Institute (JGI-PGF)"/>
            <person name="Lucas S."/>
            <person name="Copeland A."/>
            <person name="Lapidus A."/>
            <person name="Glavina del Rio T."/>
            <person name="Dalin E."/>
            <person name="Tice H."/>
            <person name="Bruce D."/>
            <person name="Goodwin L."/>
            <person name="Pitluck S."/>
            <person name="Peters L."/>
            <person name="Mikhailova N."/>
            <person name="Held B."/>
            <person name="Kyrpides N."/>
            <person name="Mavromatis K."/>
            <person name="Ivanova N."/>
            <person name="Markowitz V."/>
            <person name="Cheng J.-F."/>
            <person name="Hugenholtz P."/>
            <person name="Woyke T."/>
            <person name="Wu D."/>
            <person name="Gronow S."/>
            <person name="Wellnitz S."/>
            <person name="Brambilla E."/>
            <person name="Klenk H.-P."/>
            <person name="Eisen J.A."/>
        </authorList>
    </citation>
    <scope>NUCLEOTIDE SEQUENCE [LARGE SCALE GENOMIC DNA]</scope>
    <source>
        <strain evidence="5 6">DSM 22815</strain>
    </source>
</reference>
<comment type="subcellular location">
    <subcellularLocation>
        <location evidence="3">Cytoplasm</location>
    </subcellularLocation>
</comment>
<dbReference type="STRING" id="885272.JonanDRAFT_1392"/>
<dbReference type="GO" id="GO:0005737">
    <property type="term" value="C:cytoplasm"/>
    <property type="evidence" value="ECO:0007669"/>
    <property type="project" value="UniProtKB-SubCell"/>
</dbReference>
<evidence type="ECO:0000256" key="4">
    <source>
        <dbReference type="NCBIfam" id="TIGR00152"/>
    </source>
</evidence>
<gene>
    <name evidence="3" type="primary">coaE</name>
    <name evidence="5" type="ORF">JonanDRAFT_1392</name>
</gene>
<keyword evidence="3 5" id="KW-0418">Kinase</keyword>
<dbReference type="AlphaFoldDB" id="H0UIL1"/>
<keyword evidence="3" id="KW-0963">Cytoplasm</keyword>
<dbReference type="NCBIfam" id="TIGR00152">
    <property type="entry name" value="dephospho-CoA kinase"/>
    <property type="match status" value="1"/>
</dbReference>
<organism evidence="5 6">
    <name type="scientific">Jonquetella anthropi DSM 22815</name>
    <dbReference type="NCBI Taxonomy" id="885272"/>
    <lineage>
        <taxon>Bacteria</taxon>
        <taxon>Thermotogati</taxon>
        <taxon>Synergistota</taxon>
        <taxon>Synergistia</taxon>
        <taxon>Synergistales</taxon>
        <taxon>Dethiosulfovibrionaceae</taxon>
        <taxon>Jonquetella</taxon>
    </lineage>
</organism>
<protein>
    <recommendedName>
        <fullName evidence="3 4">Dephospho-CoA kinase</fullName>
        <ecNumber evidence="3 4">2.7.1.24</ecNumber>
    </recommendedName>
    <alternativeName>
        <fullName evidence="3">Dephosphocoenzyme A kinase</fullName>
    </alternativeName>
</protein>
<dbReference type="OrthoDB" id="9812943at2"/>